<gene>
    <name evidence="4" type="ORF">CLUP02_13460</name>
</gene>
<proteinExistence type="predicted"/>
<dbReference type="Pfam" id="PF24883">
    <property type="entry name" value="NPHP3_N"/>
    <property type="match status" value="1"/>
</dbReference>
<dbReference type="Gene3D" id="3.40.50.300">
    <property type="entry name" value="P-loop containing nucleotide triphosphate hydrolases"/>
    <property type="match status" value="1"/>
</dbReference>
<dbReference type="RefSeq" id="XP_049149545.1">
    <property type="nucleotide sequence ID" value="XM_049292399.1"/>
</dbReference>
<dbReference type="Proteomes" id="UP000830671">
    <property type="component" value="Chromosome 7"/>
</dbReference>
<dbReference type="InterPro" id="IPR056693">
    <property type="entry name" value="DUF7791"/>
</dbReference>
<organism evidence="4 5">
    <name type="scientific">Colletotrichum lupini</name>
    <dbReference type="NCBI Taxonomy" id="145971"/>
    <lineage>
        <taxon>Eukaryota</taxon>
        <taxon>Fungi</taxon>
        <taxon>Dikarya</taxon>
        <taxon>Ascomycota</taxon>
        <taxon>Pezizomycotina</taxon>
        <taxon>Sordariomycetes</taxon>
        <taxon>Hypocreomycetidae</taxon>
        <taxon>Glomerellales</taxon>
        <taxon>Glomerellaceae</taxon>
        <taxon>Colletotrichum</taxon>
        <taxon>Colletotrichum acutatum species complex</taxon>
    </lineage>
</organism>
<feature type="domain" description="DUF7791" evidence="3">
    <location>
        <begin position="549"/>
        <end position="675"/>
    </location>
</feature>
<evidence type="ECO:0000313" key="5">
    <source>
        <dbReference type="Proteomes" id="UP000830671"/>
    </source>
</evidence>
<dbReference type="PANTHER" id="PTHR10039">
    <property type="entry name" value="AMELOGENIN"/>
    <property type="match status" value="1"/>
</dbReference>
<evidence type="ECO:0008006" key="6">
    <source>
        <dbReference type="Google" id="ProtNLM"/>
    </source>
</evidence>
<evidence type="ECO:0000259" key="2">
    <source>
        <dbReference type="Pfam" id="PF24883"/>
    </source>
</evidence>
<evidence type="ECO:0000313" key="4">
    <source>
        <dbReference type="EMBL" id="UQC87939.1"/>
    </source>
</evidence>
<keyword evidence="5" id="KW-1185">Reference proteome</keyword>
<dbReference type="Pfam" id="PF25053">
    <property type="entry name" value="DUF7791"/>
    <property type="match status" value="1"/>
</dbReference>
<evidence type="ECO:0000259" key="3">
    <source>
        <dbReference type="Pfam" id="PF25053"/>
    </source>
</evidence>
<accession>A0A9Q8WLP4</accession>
<name>A0A9Q8WLP4_9PEZI</name>
<dbReference type="EMBL" id="CP019479">
    <property type="protein sequence ID" value="UQC87939.1"/>
    <property type="molecule type" value="Genomic_DNA"/>
</dbReference>
<dbReference type="KEGG" id="clup:CLUP02_13460"/>
<dbReference type="GeneID" id="73347409"/>
<evidence type="ECO:0000256" key="1">
    <source>
        <dbReference type="ARBA" id="ARBA00022737"/>
    </source>
</evidence>
<dbReference type="SUPFAM" id="SSF52540">
    <property type="entry name" value="P-loop containing nucleoside triphosphate hydrolases"/>
    <property type="match status" value="1"/>
</dbReference>
<sequence>MDPIGALGLASNVVQFVDFAWGILKSTVEIHRSASGSTAAVSDLETLYGELKRYLDQLTAGCNDANYFLNFHAPRSGQGNLTLRTMLTLSQSDCEKLLEVVKSLKSPVMPQSSWRSFRAALRHFLAKNEIEYMEDRLRKTQMGMTLQIITIASQAQDLRTREIKELQEESRKLQLNQAAKFDSYALEMRTFAASVIQFQDRNRQDPPPSKEIDCLGERLEAMSLSHASIRKEQDILKSLCFDAQLTRHENILAVYQKTFEWVYQPQGDDQSTVSNFAQWLKSDEQFFWLSGKPGSGKSTFMKFVSGEVRTRDLLLEWAKTSRVIIASHYFWSAGTDMQKSEYGLLRTLLYDIFRQCSDLILPMCSNKYAGSGGVSEIGNLSWTLNSLRDTLRKVAAHDEEFRVCLFVDGLDEYDGDHAEMCEVLKSFVETSRIKMCVSSRPWNDFEAAFGRQKNKLYIQDLTRNDILEYIRGNLQRHERWEFLEGAESQGEELIQEIEQRASGVFLWVYLVVKQLRKGLTNHDSLYFLRESLRRVPVELDKFFTQILNSVDVEYHERMATTLQIAVAANEPLHAMAYDFHDNGYEDKDYFLKLPIQPYAASKMESLRIDTEKRLDSRSRGLLEINRRSGTVTFLHRTVMDFLRTAKMTVFLAERAPEDFNIQLCLLKIYASMTKAQVFGQVSRKEFGVYRQCDLQSLVKRCLDCEAVLCESLAAGAETHKILDELDRALLLMFSTGQATLDPETPPTAFLREQIIADQHIKYMSWKLAEDPNYLSNFDPSLLLRVLTPKDSHQETRLDKQWRRKGPEMVNLILKTQDLLLNKCQWNVDPRKNWTAWTALVQHATAWNREENLATQNHFWELMEQDVFYLFLNRGADANAIIWVNVREGWPVFGAFLNLAFEVSTDIHQESLYIRTLKKFSRINGILDESQIRSTNISIQERLGNHTRIRSTRDIFLGRLVSMPDTDLEDCNLKLLAKAVDILGFRNQINERVRALIPRPDILRA</sequence>
<dbReference type="AlphaFoldDB" id="A0A9Q8WLP4"/>
<dbReference type="PANTHER" id="PTHR10039:SF5">
    <property type="entry name" value="NACHT DOMAIN-CONTAINING PROTEIN"/>
    <property type="match status" value="1"/>
</dbReference>
<dbReference type="InterPro" id="IPR056884">
    <property type="entry name" value="NPHP3-like_N"/>
</dbReference>
<protein>
    <recommendedName>
        <fullName evidence="6">NACHT domain-containing protein</fullName>
    </recommendedName>
</protein>
<feature type="domain" description="Nephrocystin 3-like N-terminal" evidence="2">
    <location>
        <begin position="274"/>
        <end position="440"/>
    </location>
</feature>
<reference evidence="4" key="1">
    <citation type="journal article" date="2021" name="Mol. Plant Microbe Interact.">
        <title>Complete Genome Sequence of the Plant-Pathogenic Fungus Colletotrichum lupini.</title>
        <authorList>
            <person name="Baroncelli R."/>
            <person name="Pensec F."/>
            <person name="Da Lio D."/>
            <person name="Boufleur T."/>
            <person name="Vicente I."/>
            <person name="Sarrocco S."/>
            <person name="Picot A."/>
            <person name="Baraldi E."/>
            <person name="Sukno S."/>
            <person name="Thon M."/>
            <person name="Le Floch G."/>
        </authorList>
    </citation>
    <scope>NUCLEOTIDE SEQUENCE</scope>
    <source>
        <strain evidence="4">IMI 504893</strain>
    </source>
</reference>
<keyword evidence="1" id="KW-0677">Repeat</keyword>
<dbReference type="InterPro" id="IPR027417">
    <property type="entry name" value="P-loop_NTPase"/>
</dbReference>